<proteinExistence type="predicted"/>
<feature type="transmembrane region" description="Helical" evidence="2">
    <location>
        <begin position="18"/>
        <end position="37"/>
    </location>
</feature>
<protein>
    <recommendedName>
        <fullName evidence="5">DUF4064 domain-containing protein</fullName>
    </recommendedName>
</protein>
<keyword evidence="2" id="KW-0812">Transmembrane</keyword>
<name>A0A5P8E9N4_9BACT</name>
<dbReference type="Proteomes" id="UP000249375">
    <property type="component" value="Chromosome"/>
</dbReference>
<keyword evidence="2" id="KW-0472">Membrane</keyword>
<feature type="transmembrane region" description="Helical" evidence="2">
    <location>
        <begin position="87"/>
        <end position="106"/>
    </location>
</feature>
<dbReference type="RefSeq" id="WP_111899085.1">
    <property type="nucleotide sequence ID" value="NZ_CP033459.1"/>
</dbReference>
<keyword evidence="1" id="KW-0175">Coiled coil</keyword>
<sequence>MEQTNAPQVPVAPKKSKTIGLCSLLLGILAFVLLIALQPSEEGLKFTAEGIDEYISGFETAAMVGLIVAILGVIAGIYGIIKSSKGLSIAGIIISCLALLLSVYKYPTEEEAKEVKAQFGVLQDIKDNANKQLEEIGDAAKKEIEKIGEEGKKKIEEAGN</sequence>
<evidence type="ECO:0000256" key="1">
    <source>
        <dbReference type="SAM" id="Coils"/>
    </source>
</evidence>
<gene>
    <name evidence="3" type="ORF">C7Y71_011505</name>
</gene>
<evidence type="ECO:0000313" key="4">
    <source>
        <dbReference type="Proteomes" id="UP000249375"/>
    </source>
</evidence>
<dbReference type="EMBL" id="CP033459">
    <property type="protein sequence ID" value="QFQ13580.1"/>
    <property type="molecule type" value="Genomic_DNA"/>
</dbReference>
<evidence type="ECO:0000313" key="3">
    <source>
        <dbReference type="EMBL" id="QFQ13580.1"/>
    </source>
</evidence>
<feature type="coiled-coil region" evidence="1">
    <location>
        <begin position="122"/>
        <end position="150"/>
    </location>
</feature>
<reference evidence="3 4" key="1">
    <citation type="submission" date="2018-11" db="EMBL/GenBank/DDBJ databases">
        <authorList>
            <person name="Na S.W."/>
            <person name="Baik M."/>
        </authorList>
    </citation>
    <scope>NUCLEOTIDE SEQUENCE [LARGE SCALE GENOMIC DNA]</scope>
    <source>
        <strain evidence="3 4">E39</strain>
    </source>
</reference>
<keyword evidence="4" id="KW-1185">Reference proteome</keyword>
<accession>A0A5P8E9N4</accession>
<keyword evidence="2" id="KW-1133">Transmembrane helix</keyword>
<evidence type="ECO:0008006" key="5">
    <source>
        <dbReference type="Google" id="ProtNLM"/>
    </source>
</evidence>
<feature type="transmembrane region" description="Helical" evidence="2">
    <location>
        <begin position="58"/>
        <end position="81"/>
    </location>
</feature>
<dbReference type="KEGG" id="alq:C7Y71_011505"/>
<organism evidence="3 4">
    <name type="scientific">Pseudoprevotella muciniphila</name>
    <dbReference type="NCBI Taxonomy" id="2133944"/>
    <lineage>
        <taxon>Bacteria</taxon>
        <taxon>Pseudomonadati</taxon>
        <taxon>Bacteroidota</taxon>
        <taxon>Bacteroidia</taxon>
        <taxon>Bacteroidales</taxon>
        <taxon>Prevotellaceae</taxon>
        <taxon>Pseudoprevotella</taxon>
    </lineage>
</organism>
<dbReference type="AlphaFoldDB" id="A0A5P8E9N4"/>
<evidence type="ECO:0000256" key="2">
    <source>
        <dbReference type="SAM" id="Phobius"/>
    </source>
</evidence>